<comment type="caution">
    <text evidence="1">The sequence shown here is derived from an EMBL/GenBank/DDBJ whole genome shotgun (WGS) entry which is preliminary data.</text>
</comment>
<proteinExistence type="predicted"/>
<accession>A0A370HK75</accession>
<sequence length="184" mass="20863">MRATNSRSTCGPILVSLSGSFEMRTLSDPVQRGFFAVGVTGRYLKQWEPDWLGKVIQKIEAAPLRRHGKTDSSTVQPRRLDRRLSPATITELVDAYRDGTSTNQLCDEYGLSKGGLLKIFQEHGVQMRYQPMTEEEIDWAVRLYGEGQSLNAVARQLDKSKGSVWRALRGRKVEMRPSTRPTYQ</sequence>
<dbReference type="AlphaFoldDB" id="A0A370HK75"/>
<protein>
    <submittedName>
        <fullName evidence="1">Psq-like protein with HTH domain</fullName>
    </submittedName>
</protein>
<keyword evidence="2" id="KW-1185">Reference proteome</keyword>
<evidence type="ECO:0000313" key="1">
    <source>
        <dbReference type="EMBL" id="RDI55919.1"/>
    </source>
</evidence>
<dbReference type="Proteomes" id="UP000255355">
    <property type="component" value="Unassembled WGS sequence"/>
</dbReference>
<dbReference type="EMBL" id="QQAZ01000001">
    <property type="protein sequence ID" value="RDI55919.1"/>
    <property type="molecule type" value="Genomic_DNA"/>
</dbReference>
<reference evidence="1 2" key="1">
    <citation type="submission" date="2018-07" db="EMBL/GenBank/DDBJ databases">
        <title>Genomic Encyclopedia of Type Strains, Phase IV (KMG-IV): sequencing the most valuable type-strain genomes for metagenomic binning, comparative biology and taxonomic classification.</title>
        <authorList>
            <person name="Goeker M."/>
        </authorList>
    </citation>
    <scope>NUCLEOTIDE SEQUENCE [LARGE SCALE GENOMIC DNA]</scope>
    <source>
        <strain evidence="1 2">DSM 44952</strain>
    </source>
</reference>
<name>A0A370HK75_9NOCA</name>
<dbReference type="STRING" id="1210089.GCA_001613165_01959"/>
<evidence type="ECO:0000313" key="2">
    <source>
        <dbReference type="Proteomes" id="UP000255355"/>
    </source>
</evidence>
<organism evidence="1 2">
    <name type="scientific">Nocardia mexicana</name>
    <dbReference type="NCBI Taxonomy" id="279262"/>
    <lineage>
        <taxon>Bacteria</taxon>
        <taxon>Bacillati</taxon>
        <taxon>Actinomycetota</taxon>
        <taxon>Actinomycetes</taxon>
        <taxon>Mycobacteriales</taxon>
        <taxon>Nocardiaceae</taxon>
        <taxon>Nocardia</taxon>
    </lineage>
</organism>
<gene>
    <name evidence="1" type="ORF">DFR68_101756</name>
</gene>
<dbReference type="Gene3D" id="1.10.10.60">
    <property type="entry name" value="Homeodomain-like"/>
    <property type="match status" value="2"/>
</dbReference>